<reference evidence="1" key="1">
    <citation type="submission" date="2021-10" db="EMBL/GenBank/DDBJ databases">
        <authorList>
            <person name="Piombo E."/>
        </authorList>
    </citation>
    <scope>NUCLEOTIDE SEQUENCE</scope>
</reference>
<name>A0A9N9YTM0_9HYPO</name>
<dbReference type="EMBL" id="CABFNQ020000732">
    <property type="protein sequence ID" value="CAH0028359.1"/>
    <property type="molecule type" value="Genomic_DNA"/>
</dbReference>
<comment type="caution">
    <text evidence="1">The sequence shown here is derived from an EMBL/GenBank/DDBJ whole genome shotgun (WGS) entry which is preliminary data.</text>
</comment>
<gene>
    <name evidence="1" type="ORF">CRHIZ90672A_00010604</name>
</gene>
<evidence type="ECO:0000313" key="1">
    <source>
        <dbReference type="EMBL" id="CAH0028359.1"/>
    </source>
</evidence>
<proteinExistence type="predicted"/>
<protein>
    <submittedName>
        <fullName evidence="1">Uncharacterized protein</fullName>
    </submittedName>
</protein>
<evidence type="ECO:0000313" key="2">
    <source>
        <dbReference type="Proteomes" id="UP000696573"/>
    </source>
</evidence>
<feature type="non-terminal residue" evidence="1">
    <location>
        <position position="49"/>
    </location>
</feature>
<accession>A0A9N9YTM0</accession>
<dbReference type="AlphaFoldDB" id="A0A9N9YTM0"/>
<keyword evidence="2" id="KW-1185">Reference proteome</keyword>
<organism evidence="1 2">
    <name type="scientific">Clonostachys rhizophaga</name>
    <dbReference type="NCBI Taxonomy" id="160324"/>
    <lineage>
        <taxon>Eukaryota</taxon>
        <taxon>Fungi</taxon>
        <taxon>Dikarya</taxon>
        <taxon>Ascomycota</taxon>
        <taxon>Pezizomycotina</taxon>
        <taxon>Sordariomycetes</taxon>
        <taxon>Hypocreomycetidae</taxon>
        <taxon>Hypocreales</taxon>
        <taxon>Bionectriaceae</taxon>
        <taxon>Clonostachys</taxon>
    </lineage>
</organism>
<dbReference type="Proteomes" id="UP000696573">
    <property type="component" value="Unassembled WGS sequence"/>
</dbReference>
<sequence>MTLSHARLAGGWDACLVEGLDFGLAEVDAASELADDDEVGAPAGPGLKG</sequence>